<name>A0AAE8MCN7_9HYPO</name>
<comment type="caution">
    <text evidence="1">The sequence shown here is derived from an EMBL/GenBank/DDBJ whole genome shotgun (WGS) entry which is preliminary data.</text>
</comment>
<dbReference type="EMBL" id="ONZP01000290">
    <property type="protein sequence ID" value="SPJ79965.1"/>
    <property type="molecule type" value="Genomic_DNA"/>
</dbReference>
<dbReference type="Proteomes" id="UP001187734">
    <property type="component" value="Unassembled WGS sequence"/>
</dbReference>
<evidence type="ECO:0000313" key="2">
    <source>
        <dbReference type="Proteomes" id="UP001187734"/>
    </source>
</evidence>
<sequence length="400" mass="43896">MEMASLDSLIRVLSAADGLLASLIFLEAQAAPPAMNQHHYNAIPLAQNTESWAVLRDVRIKLEKSQISIMTGIAALGFSGLDPTLDSFVNPMLFYEAAVGSFRNTLTGTPPNTLGDVVALYSLSQITSCYLRNKGNTNVLDIFSDIGVWESAIIVPGHWQAFNHLVQVLRPKTTSSGQPYSIPALHSPQAPADFNIPSHLTCQEMLSEISSQCDFEDCSWTGSHFLPDLLVLPDLQFLSQDEQNVLEGPLGTPLSAPQAPDLQHLQGSAIITNLAHFLEECGDLLQVLSGRGVTSRLSSGSSIGHQSEVQTVIKSSFIQPLQNNKCFIDNLSAQRILAVADRFVDLGYLRSVDETRRYLIMVGNSILYNDDALYKFFELVFQKPRRHPARPASPKTKPYG</sequence>
<accession>A0AAE8MCN7</accession>
<reference evidence="1" key="1">
    <citation type="submission" date="2018-03" db="EMBL/GenBank/DDBJ databases">
        <authorList>
            <person name="Guldener U."/>
        </authorList>
    </citation>
    <scope>NUCLEOTIDE SEQUENCE</scope>
</reference>
<protein>
    <submittedName>
        <fullName evidence="1">Uncharacterized protein</fullName>
    </submittedName>
</protein>
<organism evidence="1 2">
    <name type="scientific">Fusarium torulosum</name>
    <dbReference type="NCBI Taxonomy" id="33205"/>
    <lineage>
        <taxon>Eukaryota</taxon>
        <taxon>Fungi</taxon>
        <taxon>Dikarya</taxon>
        <taxon>Ascomycota</taxon>
        <taxon>Pezizomycotina</taxon>
        <taxon>Sordariomycetes</taxon>
        <taxon>Hypocreomycetidae</taxon>
        <taxon>Hypocreales</taxon>
        <taxon>Nectriaceae</taxon>
        <taxon>Fusarium</taxon>
    </lineage>
</organism>
<proteinExistence type="predicted"/>
<keyword evidence="2" id="KW-1185">Reference proteome</keyword>
<gene>
    <name evidence="1" type="ORF">FTOL_08356</name>
</gene>
<evidence type="ECO:0000313" key="1">
    <source>
        <dbReference type="EMBL" id="SPJ79965.1"/>
    </source>
</evidence>
<dbReference type="AlphaFoldDB" id="A0AAE8MCN7"/>